<dbReference type="Proteomes" id="UP000826195">
    <property type="component" value="Unassembled WGS sequence"/>
</dbReference>
<proteinExistence type="predicted"/>
<evidence type="ECO:0000313" key="2">
    <source>
        <dbReference type="EMBL" id="KAH0540999.1"/>
    </source>
</evidence>
<organism evidence="2 3">
    <name type="scientific">Cotesia glomerata</name>
    <name type="common">Lepidopteran parasitic wasp</name>
    <name type="synonym">Apanteles glomeratus</name>
    <dbReference type="NCBI Taxonomy" id="32391"/>
    <lineage>
        <taxon>Eukaryota</taxon>
        <taxon>Metazoa</taxon>
        <taxon>Ecdysozoa</taxon>
        <taxon>Arthropoda</taxon>
        <taxon>Hexapoda</taxon>
        <taxon>Insecta</taxon>
        <taxon>Pterygota</taxon>
        <taxon>Neoptera</taxon>
        <taxon>Endopterygota</taxon>
        <taxon>Hymenoptera</taxon>
        <taxon>Apocrita</taxon>
        <taxon>Ichneumonoidea</taxon>
        <taxon>Braconidae</taxon>
        <taxon>Microgastrinae</taxon>
        <taxon>Cotesia</taxon>
    </lineage>
</organism>
<accession>A0AAV7I5C4</accession>
<keyword evidence="3" id="KW-1185">Reference proteome</keyword>
<evidence type="ECO:0000256" key="1">
    <source>
        <dbReference type="SAM" id="MobiDB-lite"/>
    </source>
</evidence>
<protein>
    <submittedName>
        <fullName evidence="2">Uncharacterized protein</fullName>
    </submittedName>
</protein>
<sequence>MSINTRGFAPNRIYANGYWMYKLLSAGEEKNSDVQKEQDDEDEDEDELKGGKEQPEVNLFKGNERLSAMLDVKSSSFASEVSYHFVLRWTHKESFSQNSKKLCRMAPKRSELRRIIVVLRARLIQR</sequence>
<feature type="region of interest" description="Disordered" evidence="1">
    <location>
        <begin position="30"/>
        <end position="57"/>
    </location>
</feature>
<evidence type="ECO:0000313" key="3">
    <source>
        <dbReference type="Proteomes" id="UP000826195"/>
    </source>
</evidence>
<name>A0AAV7I5C4_COTGL</name>
<comment type="caution">
    <text evidence="2">The sequence shown here is derived from an EMBL/GenBank/DDBJ whole genome shotgun (WGS) entry which is preliminary data.</text>
</comment>
<dbReference type="EMBL" id="JAHXZJ010002609">
    <property type="protein sequence ID" value="KAH0540999.1"/>
    <property type="molecule type" value="Genomic_DNA"/>
</dbReference>
<reference evidence="2 3" key="1">
    <citation type="journal article" date="2021" name="J. Hered.">
        <title>A chromosome-level genome assembly of the parasitoid wasp, Cotesia glomerata (Hymenoptera: Braconidae).</title>
        <authorList>
            <person name="Pinto B.J."/>
            <person name="Weis J.J."/>
            <person name="Gamble T."/>
            <person name="Ode P.J."/>
            <person name="Paul R."/>
            <person name="Zaspel J.M."/>
        </authorList>
    </citation>
    <scope>NUCLEOTIDE SEQUENCE [LARGE SCALE GENOMIC DNA]</scope>
    <source>
        <strain evidence="2">CgM1</strain>
    </source>
</reference>
<dbReference type="AlphaFoldDB" id="A0AAV7I5C4"/>
<feature type="compositionally biased region" description="Acidic residues" evidence="1">
    <location>
        <begin position="38"/>
        <end position="47"/>
    </location>
</feature>
<gene>
    <name evidence="2" type="ORF">KQX54_020764</name>
</gene>